<comment type="similarity">
    <text evidence="3 10">Belongs to the transthyretin family. 5-hydroxyisourate hydrolase subfamily.</text>
</comment>
<feature type="binding site" evidence="9">
    <location>
        <position position="45"/>
    </location>
    <ligand>
        <name>substrate</name>
    </ligand>
</feature>
<dbReference type="InterPro" id="IPR023416">
    <property type="entry name" value="Transthyretin/HIU_hydrolase_d"/>
</dbReference>
<evidence type="ECO:0000256" key="6">
    <source>
        <dbReference type="ARBA" id="ARBA00017539"/>
    </source>
</evidence>
<dbReference type="RefSeq" id="WP_148067226.1">
    <property type="nucleotide sequence ID" value="NZ_VRZA01000002.1"/>
</dbReference>
<dbReference type="SUPFAM" id="SSF49472">
    <property type="entry name" value="Transthyretin (synonym: prealbumin)"/>
    <property type="match status" value="1"/>
</dbReference>
<dbReference type="InterPro" id="IPR023418">
    <property type="entry name" value="Thyroxine_BS"/>
</dbReference>
<dbReference type="EC" id="3.5.2.17" evidence="5 10"/>
<name>A0A5C9A365_9GAMM</name>
<dbReference type="InterPro" id="IPR000895">
    <property type="entry name" value="Transthyretin/HIU_hydrolase"/>
</dbReference>
<dbReference type="CDD" id="cd05822">
    <property type="entry name" value="TLP_HIUase"/>
    <property type="match status" value="1"/>
</dbReference>
<feature type="binding site" evidence="9">
    <location>
        <position position="110"/>
    </location>
    <ligand>
        <name>substrate</name>
    </ligand>
</feature>
<evidence type="ECO:0000256" key="9">
    <source>
        <dbReference type="PIRSR" id="PIRSR600895-51"/>
    </source>
</evidence>
<dbReference type="InterPro" id="IPR014306">
    <property type="entry name" value="Hydroxyisourate_hydrolase"/>
</dbReference>
<dbReference type="Gene3D" id="2.60.40.180">
    <property type="entry name" value="Transthyretin/hydroxyisourate hydrolase domain"/>
    <property type="match status" value="1"/>
</dbReference>
<keyword evidence="8 10" id="KW-0378">Hydrolase</keyword>
<feature type="binding site" evidence="9">
    <location>
        <position position="7"/>
    </location>
    <ligand>
        <name>substrate</name>
    </ligand>
</feature>
<feature type="domain" description="Transthyretin/hydroxyisourate hydrolase" evidence="11">
    <location>
        <begin position="1"/>
        <end position="112"/>
    </location>
</feature>
<dbReference type="GO" id="GO:0006144">
    <property type="term" value="P:purine nucleobase metabolic process"/>
    <property type="evidence" value="ECO:0007669"/>
    <property type="project" value="UniProtKB-KW"/>
</dbReference>
<comment type="caution">
    <text evidence="12">The sequence shown here is derived from an EMBL/GenBank/DDBJ whole genome shotgun (WGS) entry which is preliminary data.</text>
</comment>
<dbReference type="Proteomes" id="UP000321039">
    <property type="component" value="Unassembled WGS sequence"/>
</dbReference>
<evidence type="ECO:0000256" key="8">
    <source>
        <dbReference type="ARBA" id="ARBA00022801"/>
    </source>
</evidence>
<gene>
    <name evidence="12" type="primary">uraH</name>
    <name evidence="12" type="ORF">FV139_05295</name>
</gene>
<comment type="catalytic activity">
    <reaction evidence="1 10">
        <text>5-hydroxyisourate + H2O = 5-hydroxy-2-oxo-4-ureido-2,5-dihydro-1H-imidazole-5-carboxylate + H(+)</text>
        <dbReference type="Rhea" id="RHEA:23736"/>
        <dbReference type="ChEBI" id="CHEBI:15377"/>
        <dbReference type="ChEBI" id="CHEBI:15378"/>
        <dbReference type="ChEBI" id="CHEBI:18072"/>
        <dbReference type="ChEBI" id="CHEBI:58639"/>
        <dbReference type="EC" id="3.5.2.17"/>
    </reaction>
</comment>
<dbReference type="GO" id="GO:0033971">
    <property type="term" value="F:hydroxyisourate hydrolase activity"/>
    <property type="evidence" value="ECO:0007669"/>
    <property type="project" value="UniProtKB-EC"/>
</dbReference>
<proteinExistence type="inferred from homology"/>
<evidence type="ECO:0000259" key="11">
    <source>
        <dbReference type="SMART" id="SM00095"/>
    </source>
</evidence>
<evidence type="ECO:0000313" key="12">
    <source>
        <dbReference type="EMBL" id="TXS95315.1"/>
    </source>
</evidence>
<evidence type="ECO:0000256" key="3">
    <source>
        <dbReference type="ARBA" id="ARBA00009850"/>
    </source>
</evidence>
<dbReference type="PANTHER" id="PTHR10395">
    <property type="entry name" value="URICASE AND TRANSTHYRETIN-RELATED"/>
    <property type="match status" value="1"/>
</dbReference>
<reference evidence="12 13" key="1">
    <citation type="submission" date="2019-08" db="EMBL/GenBank/DDBJ databases">
        <title>Parahaliea maris sp. nov., isolated from the surface seawater.</title>
        <authorList>
            <person name="Liu Y."/>
        </authorList>
    </citation>
    <scope>NUCLEOTIDE SEQUENCE [LARGE SCALE GENOMIC DNA]</scope>
    <source>
        <strain evidence="12 13">HSLHS9</strain>
    </source>
</reference>
<sequence length="113" mass="12335">MSQITTHILDTARGCPAANVAITLYRQAGDDWERVGGGHTNSDGRLPGLCPQDLVLPAGTYRMHFATAAYFEALGSPVFYPWADVVFNLPDTGEHYHIPLLLSAYGYSTYRGS</sequence>
<evidence type="ECO:0000256" key="10">
    <source>
        <dbReference type="RuleBase" id="RU361270"/>
    </source>
</evidence>
<organism evidence="12 13">
    <name type="scientific">Parahaliea maris</name>
    <dbReference type="NCBI Taxonomy" id="2716870"/>
    <lineage>
        <taxon>Bacteria</taxon>
        <taxon>Pseudomonadati</taxon>
        <taxon>Pseudomonadota</taxon>
        <taxon>Gammaproteobacteria</taxon>
        <taxon>Cellvibrionales</taxon>
        <taxon>Halieaceae</taxon>
        <taxon>Parahaliea</taxon>
    </lineage>
</organism>
<dbReference type="Pfam" id="PF00576">
    <property type="entry name" value="Transthyretin"/>
    <property type="match status" value="1"/>
</dbReference>
<keyword evidence="13" id="KW-1185">Reference proteome</keyword>
<protein>
    <recommendedName>
        <fullName evidence="6 10">5-hydroxyisourate hydrolase</fullName>
        <shortName evidence="10">HIU hydrolase</shortName>
        <shortName evidence="10">HIUHase</shortName>
        <ecNumber evidence="5 10">3.5.2.17</ecNumber>
    </recommendedName>
</protein>
<dbReference type="InterPro" id="IPR036817">
    <property type="entry name" value="Transthyretin/HIU_hydrolase_sf"/>
</dbReference>
<evidence type="ECO:0000256" key="7">
    <source>
        <dbReference type="ARBA" id="ARBA00022631"/>
    </source>
</evidence>
<evidence type="ECO:0000313" key="13">
    <source>
        <dbReference type="Proteomes" id="UP000321039"/>
    </source>
</evidence>
<dbReference type="NCBIfam" id="TIGR02962">
    <property type="entry name" value="hdxy_isourate"/>
    <property type="match status" value="1"/>
</dbReference>
<dbReference type="SMART" id="SM00095">
    <property type="entry name" value="TR_THY"/>
    <property type="match status" value="1"/>
</dbReference>
<comment type="function">
    <text evidence="2">Catalyzes the hydrolysis of 5-hydroxyisourate (HIU) to 2-oxo-4-hydroxy-4-carboxy-5-ureidoimidazoline (OHCU).</text>
</comment>
<dbReference type="PRINTS" id="PR00189">
    <property type="entry name" value="TRNSTHYRETIN"/>
</dbReference>
<evidence type="ECO:0000256" key="2">
    <source>
        <dbReference type="ARBA" id="ARBA00002704"/>
    </source>
</evidence>
<dbReference type="PROSITE" id="PS00768">
    <property type="entry name" value="TRANSTHYRETIN_1"/>
    <property type="match status" value="1"/>
</dbReference>
<dbReference type="PANTHER" id="PTHR10395:SF7">
    <property type="entry name" value="5-HYDROXYISOURATE HYDROLASE"/>
    <property type="match status" value="1"/>
</dbReference>
<accession>A0A5C9A365</accession>
<keyword evidence="7 10" id="KW-0659">Purine metabolism</keyword>
<evidence type="ECO:0000256" key="4">
    <source>
        <dbReference type="ARBA" id="ARBA00011881"/>
    </source>
</evidence>
<evidence type="ECO:0000256" key="1">
    <source>
        <dbReference type="ARBA" id="ARBA00001043"/>
    </source>
</evidence>
<dbReference type="AlphaFoldDB" id="A0A5C9A365"/>
<evidence type="ECO:0000256" key="5">
    <source>
        <dbReference type="ARBA" id="ARBA00012609"/>
    </source>
</evidence>
<dbReference type="EMBL" id="VRZA01000002">
    <property type="protein sequence ID" value="TXS95315.1"/>
    <property type="molecule type" value="Genomic_DNA"/>
</dbReference>
<comment type="subunit">
    <text evidence="4 10">Homotetramer.</text>
</comment>